<dbReference type="PROSITE" id="PS50920">
    <property type="entry name" value="SOLCAR"/>
    <property type="match status" value="3"/>
</dbReference>
<dbReference type="InterPro" id="IPR050567">
    <property type="entry name" value="Mitochondrial_Carrier"/>
</dbReference>
<dbReference type="InterPro" id="IPR018108">
    <property type="entry name" value="MCP_transmembrane"/>
</dbReference>
<evidence type="ECO:0000256" key="2">
    <source>
        <dbReference type="ARBA" id="ARBA00006375"/>
    </source>
</evidence>
<dbReference type="AlphaFoldDB" id="A0A6S9KTP8"/>
<sequence length="399" mass="42085">MQSNMFADIVAGGTGGLASIMVGHPLDTVKVRLQTMGISSNGIPKYSGMVDCIVKTISNEGPYALFKGITSPLLGITPCFAVQYLSYTSLQPFARKILDNQVGTESPVTIAEHLVASTLAAFPTLVPNAPVHRVKCLLQVQGPNSGMSSPKFTGALDCAAKLVKEGGLSSLNKGWEVLLLRDIIGIPAYFGTYQFCLRLFLPEVAMQPKGGKCRTLYEKLAFSSLAGGIAGVTWAAVTHPIDTVKSKINIAESAEYRGWRGILEATWELAGPVAATGKGDAGGGGGGGRGRQLRRWRWGALLRGLSPALARAFPSSAAFFLGLELTKGALGSPGLVLDDSDGGNGGNDTPPRQNTVTNLGRRTSYIVASSPSRRSDVSPQAITARKADGQHNKEGYFYP</sequence>
<comment type="subcellular location">
    <subcellularLocation>
        <location evidence="1">Mitochondrion membrane</location>
        <topology evidence="1">Multi-pass membrane protein</topology>
    </subcellularLocation>
</comment>
<evidence type="ECO:0000256" key="6">
    <source>
        <dbReference type="ARBA" id="ARBA00022989"/>
    </source>
</evidence>
<feature type="compositionally biased region" description="Basic and acidic residues" evidence="11">
    <location>
        <begin position="385"/>
        <end position="399"/>
    </location>
</feature>
<keyword evidence="8 9" id="KW-0472">Membrane</keyword>
<keyword evidence="5" id="KW-0677">Repeat</keyword>
<feature type="repeat" description="Solcar" evidence="9">
    <location>
        <begin position="218"/>
        <end position="329"/>
    </location>
</feature>
<keyword evidence="3 10" id="KW-0813">Transport</keyword>
<dbReference type="Gene3D" id="1.50.40.10">
    <property type="entry name" value="Mitochondrial carrier domain"/>
    <property type="match status" value="1"/>
</dbReference>
<evidence type="ECO:0000313" key="12">
    <source>
        <dbReference type="EMBL" id="CAE0625970.1"/>
    </source>
</evidence>
<feature type="repeat" description="Solcar" evidence="9">
    <location>
        <begin position="3"/>
        <end position="93"/>
    </location>
</feature>
<dbReference type="Pfam" id="PF00153">
    <property type="entry name" value="Mito_carr"/>
    <property type="match status" value="2"/>
</dbReference>
<dbReference type="GO" id="GO:0015227">
    <property type="term" value="F:O-acyl-L-carnitine transmembrane transporter activity"/>
    <property type="evidence" value="ECO:0007669"/>
    <property type="project" value="TreeGrafter"/>
</dbReference>
<evidence type="ECO:0000256" key="10">
    <source>
        <dbReference type="RuleBase" id="RU000488"/>
    </source>
</evidence>
<dbReference type="GO" id="GO:0031966">
    <property type="term" value="C:mitochondrial membrane"/>
    <property type="evidence" value="ECO:0007669"/>
    <property type="project" value="UniProtKB-SubCell"/>
</dbReference>
<evidence type="ECO:0000256" key="5">
    <source>
        <dbReference type="ARBA" id="ARBA00022737"/>
    </source>
</evidence>
<evidence type="ECO:0000256" key="4">
    <source>
        <dbReference type="ARBA" id="ARBA00022692"/>
    </source>
</evidence>
<evidence type="ECO:0000256" key="9">
    <source>
        <dbReference type="PROSITE-ProRule" id="PRU00282"/>
    </source>
</evidence>
<organism evidence="12">
    <name type="scientific">Heterosigma akashiwo</name>
    <name type="common">Chromophytic alga</name>
    <name type="synonym">Heterosigma carterae</name>
    <dbReference type="NCBI Taxonomy" id="2829"/>
    <lineage>
        <taxon>Eukaryota</taxon>
        <taxon>Sar</taxon>
        <taxon>Stramenopiles</taxon>
        <taxon>Ochrophyta</taxon>
        <taxon>Raphidophyceae</taxon>
        <taxon>Chattonellales</taxon>
        <taxon>Chattonellaceae</taxon>
        <taxon>Heterosigma</taxon>
    </lineage>
</organism>
<dbReference type="SUPFAM" id="SSF103506">
    <property type="entry name" value="Mitochondrial carrier"/>
    <property type="match status" value="1"/>
</dbReference>
<comment type="similarity">
    <text evidence="2 10">Belongs to the mitochondrial carrier (TC 2.A.29) family.</text>
</comment>
<evidence type="ECO:0000256" key="3">
    <source>
        <dbReference type="ARBA" id="ARBA00022448"/>
    </source>
</evidence>
<feature type="repeat" description="Solcar" evidence="9">
    <location>
        <begin position="108"/>
        <end position="199"/>
    </location>
</feature>
<dbReference type="EMBL" id="HBIU01010790">
    <property type="protein sequence ID" value="CAE0625970.1"/>
    <property type="molecule type" value="Transcribed_RNA"/>
</dbReference>
<proteinExistence type="inferred from homology"/>
<keyword evidence="4 9" id="KW-0812">Transmembrane</keyword>
<gene>
    <name evidence="12" type="ORF">HAKA00212_LOCUS4641</name>
</gene>
<evidence type="ECO:0000256" key="1">
    <source>
        <dbReference type="ARBA" id="ARBA00004225"/>
    </source>
</evidence>
<evidence type="ECO:0000256" key="8">
    <source>
        <dbReference type="ARBA" id="ARBA00023136"/>
    </source>
</evidence>
<reference evidence="12" key="1">
    <citation type="submission" date="2021-01" db="EMBL/GenBank/DDBJ databases">
        <authorList>
            <person name="Corre E."/>
            <person name="Pelletier E."/>
            <person name="Niang G."/>
            <person name="Scheremetjew M."/>
            <person name="Finn R."/>
            <person name="Kale V."/>
            <person name="Holt S."/>
            <person name="Cochrane G."/>
            <person name="Meng A."/>
            <person name="Brown T."/>
            <person name="Cohen L."/>
        </authorList>
    </citation>
    <scope>NUCLEOTIDE SEQUENCE</scope>
    <source>
        <strain evidence="12">CCMP3107</strain>
    </source>
</reference>
<evidence type="ECO:0008006" key="13">
    <source>
        <dbReference type="Google" id="ProtNLM"/>
    </source>
</evidence>
<accession>A0A6S9KTP8</accession>
<name>A0A6S9KTP8_HETAK</name>
<dbReference type="InterPro" id="IPR023395">
    <property type="entry name" value="MCP_dom_sf"/>
</dbReference>
<feature type="compositionally biased region" description="Polar residues" evidence="11">
    <location>
        <begin position="350"/>
        <end position="381"/>
    </location>
</feature>
<keyword evidence="6" id="KW-1133">Transmembrane helix</keyword>
<protein>
    <recommendedName>
        <fullName evidence="13">Mitochondrial carrier protein</fullName>
    </recommendedName>
</protein>
<dbReference type="GO" id="GO:1902603">
    <property type="term" value="P:carnitine transmembrane transport"/>
    <property type="evidence" value="ECO:0007669"/>
    <property type="project" value="TreeGrafter"/>
</dbReference>
<dbReference type="GO" id="GO:0006839">
    <property type="term" value="P:mitochondrial transport"/>
    <property type="evidence" value="ECO:0007669"/>
    <property type="project" value="TreeGrafter"/>
</dbReference>
<evidence type="ECO:0000256" key="11">
    <source>
        <dbReference type="SAM" id="MobiDB-lite"/>
    </source>
</evidence>
<dbReference type="PANTHER" id="PTHR45624:SF4">
    <property type="entry name" value="CONGESTED-LIKE TRACHEA PROTEIN-RELATED"/>
    <property type="match status" value="1"/>
</dbReference>
<evidence type="ECO:0000256" key="7">
    <source>
        <dbReference type="ARBA" id="ARBA00023128"/>
    </source>
</evidence>
<dbReference type="PANTHER" id="PTHR45624">
    <property type="entry name" value="MITOCHONDRIAL BASIC AMINO ACIDS TRANSPORTER-RELATED"/>
    <property type="match status" value="1"/>
</dbReference>
<feature type="region of interest" description="Disordered" evidence="11">
    <location>
        <begin position="336"/>
        <end position="399"/>
    </location>
</feature>
<keyword evidence="7" id="KW-0496">Mitochondrion</keyword>